<feature type="binding site" evidence="2">
    <location>
        <position position="460"/>
    </location>
    <ligand>
        <name>L-glutamate</name>
        <dbReference type="ChEBI" id="CHEBI:29985"/>
    </ligand>
</feature>
<dbReference type="EMBL" id="CACRXK020002670">
    <property type="protein sequence ID" value="CAB3995470.1"/>
    <property type="molecule type" value="Genomic_DNA"/>
</dbReference>
<evidence type="ECO:0000313" key="4">
    <source>
        <dbReference type="Proteomes" id="UP001152795"/>
    </source>
</evidence>
<dbReference type="InterPro" id="IPR000101">
    <property type="entry name" value="GGT_peptidase"/>
</dbReference>
<organism evidence="3 4">
    <name type="scientific">Paramuricea clavata</name>
    <name type="common">Red gorgonian</name>
    <name type="synonym">Violescent sea-whip</name>
    <dbReference type="NCBI Taxonomy" id="317549"/>
    <lineage>
        <taxon>Eukaryota</taxon>
        <taxon>Metazoa</taxon>
        <taxon>Cnidaria</taxon>
        <taxon>Anthozoa</taxon>
        <taxon>Octocorallia</taxon>
        <taxon>Malacalcyonacea</taxon>
        <taxon>Plexauridae</taxon>
        <taxon>Paramuricea</taxon>
    </lineage>
</organism>
<feature type="binding site" evidence="2">
    <location>
        <begin position="436"/>
        <end position="438"/>
    </location>
    <ligand>
        <name>L-glutamate</name>
        <dbReference type="ChEBI" id="CHEBI:29985"/>
    </ligand>
</feature>
<dbReference type="GO" id="GO:0006751">
    <property type="term" value="P:glutathione catabolic process"/>
    <property type="evidence" value="ECO:0007669"/>
    <property type="project" value="InterPro"/>
</dbReference>
<dbReference type="PRINTS" id="PR01210">
    <property type="entry name" value="GGTRANSPTASE"/>
</dbReference>
<dbReference type="GO" id="GO:0036374">
    <property type="term" value="F:glutathione hydrolase activity"/>
    <property type="evidence" value="ECO:0007669"/>
    <property type="project" value="InterPro"/>
</dbReference>
<evidence type="ECO:0000256" key="1">
    <source>
        <dbReference type="PIRSR" id="PIRSR600101-1"/>
    </source>
</evidence>
<dbReference type="PANTHER" id="PTHR11686:SF9">
    <property type="entry name" value="RE13973P"/>
    <property type="match status" value="1"/>
</dbReference>
<dbReference type="GO" id="GO:0005886">
    <property type="term" value="C:plasma membrane"/>
    <property type="evidence" value="ECO:0007669"/>
    <property type="project" value="TreeGrafter"/>
</dbReference>
<dbReference type="Gene3D" id="3.60.20.40">
    <property type="match status" value="1"/>
</dbReference>
<accession>A0A6S7HHM8</accession>
<dbReference type="PANTHER" id="PTHR11686">
    <property type="entry name" value="GAMMA GLUTAMYL TRANSPEPTIDASE"/>
    <property type="match status" value="1"/>
</dbReference>
<comment type="caution">
    <text evidence="3">The sequence shown here is derived from an EMBL/GenBank/DDBJ whole genome shotgun (WGS) entry which is preliminary data.</text>
</comment>
<feature type="binding site" evidence="2">
    <location>
        <position position="511"/>
    </location>
    <ligand>
        <name>L-glutamate</name>
        <dbReference type="ChEBI" id="CHEBI:29985"/>
    </ligand>
</feature>
<evidence type="ECO:0000313" key="3">
    <source>
        <dbReference type="EMBL" id="CAB3995470.1"/>
    </source>
</evidence>
<dbReference type="PROSITE" id="PS51257">
    <property type="entry name" value="PROKAR_LIPOPROTEIN"/>
    <property type="match status" value="1"/>
</dbReference>
<gene>
    <name evidence="3" type="ORF">PACLA_8A052004</name>
</gene>
<dbReference type="OrthoDB" id="6018841at2759"/>
<feature type="binding site" evidence="2">
    <location>
        <begin position="488"/>
        <end position="489"/>
    </location>
    <ligand>
        <name>L-glutamate</name>
        <dbReference type="ChEBI" id="CHEBI:29985"/>
    </ligand>
</feature>
<feature type="binding site" evidence="2">
    <location>
        <position position="143"/>
    </location>
    <ligand>
        <name>L-glutamate</name>
        <dbReference type="ChEBI" id="CHEBI:29985"/>
    </ligand>
</feature>
<dbReference type="InterPro" id="IPR029055">
    <property type="entry name" value="Ntn_hydrolases_N"/>
</dbReference>
<keyword evidence="4" id="KW-1185">Reference proteome</keyword>
<feature type="active site" description="Nucleophile" evidence="1">
    <location>
        <position position="418"/>
    </location>
</feature>
<proteinExistence type="predicted"/>
<dbReference type="Pfam" id="PF01019">
    <property type="entry name" value="G_glu_transpept"/>
    <property type="match status" value="1"/>
</dbReference>
<name>A0A6S7HHM8_PARCT</name>
<dbReference type="AlphaFoldDB" id="A0A6S7HHM8"/>
<dbReference type="Gene3D" id="1.10.246.130">
    <property type="match status" value="1"/>
</dbReference>
<dbReference type="FunFam" id="1.10.246.130:FF:000001">
    <property type="entry name" value="Gamma-glutamyltransferase 5 isoform 1"/>
    <property type="match status" value="1"/>
</dbReference>
<keyword evidence="3" id="KW-0378">Hydrolase</keyword>
<dbReference type="Proteomes" id="UP001152795">
    <property type="component" value="Unassembled WGS sequence"/>
</dbReference>
<dbReference type="InterPro" id="IPR043137">
    <property type="entry name" value="GGT_ssub_C"/>
</dbReference>
<dbReference type="NCBIfam" id="TIGR00066">
    <property type="entry name" value="g_glut_trans"/>
    <property type="match status" value="1"/>
</dbReference>
<dbReference type="InterPro" id="IPR043138">
    <property type="entry name" value="GGT_lsub"/>
</dbReference>
<dbReference type="SUPFAM" id="SSF56235">
    <property type="entry name" value="N-terminal nucleophile aminohydrolases (Ntn hydrolases)"/>
    <property type="match status" value="1"/>
</dbReference>
<reference evidence="3" key="1">
    <citation type="submission" date="2020-04" db="EMBL/GenBank/DDBJ databases">
        <authorList>
            <person name="Alioto T."/>
            <person name="Alioto T."/>
            <person name="Gomez Garrido J."/>
        </authorList>
    </citation>
    <scope>NUCLEOTIDE SEQUENCE</scope>
    <source>
        <strain evidence="3">A484AB</strain>
    </source>
</reference>
<protein>
    <submittedName>
        <fullName evidence="3">Glutathione hydrolase 1 proenzyme isoform X1</fullName>
    </submittedName>
</protein>
<evidence type="ECO:0000256" key="2">
    <source>
        <dbReference type="PIRSR" id="PIRSR600101-2"/>
    </source>
</evidence>
<dbReference type="FunFam" id="3.60.20.40:FF:000009">
    <property type="entry name" value="Predicted protein"/>
    <property type="match status" value="1"/>
</dbReference>
<sequence length="620" mass="68639">MEKLESSSPRRRKGRRVPFSFGFSLGCLFVFVLFITALAKFALDSYENDLVLKKKKRFMMGNMASASSATRHEYDHAAVATDHAECSKIGRNILHHGGSAVDSAIASMLCLGVVHPHSTGIGGGGFMLVYHRFTKFSEMIDFRENAPLLATKDMFHGDLTKAIMGGLAVGVPGELKGMQAAWEKYGKVPWKKLFEPAISLAEKGVNVSKSLAIALKVWEFHVLKDKSLKEVFTYNGRVLEAGETMKRPTYARTLRIISNAGNADPVYGGVLGQQMVKDINTHGGQFMIDDFKNYKVRFRDTISESFGKGKLLTTPPPTSGPVLSLVLNILKGYHFTNRDFEDNTALTFHRIIEAFQMGYAHRYKLGDPDYEKSVKEVAKQMLDQKFADKLRTKISDKKTQSPMYYDGAGYDVPVKNGTTHLVVVAENGDTVSVTSTVNGFLGAKFRSPILGLIYNNEMDDFSSPGMVNEFGLKPAPVNFIQPGKRPQSSSAPVIIIDEKGDVDVVLGASGGTVITTAVAQTLVNYLWFKKDIHDAISMPRLHHQLYPEFLFAETQFPITILHELENYGHKINITDKSHGVVQGISRIHKVKSGGKREHMDDKAKFMAESDFRKGGSPSGY</sequence>